<dbReference type="PROSITE" id="PS51257">
    <property type="entry name" value="PROKAR_LIPOPROTEIN"/>
    <property type="match status" value="1"/>
</dbReference>
<dbReference type="OrthoDB" id="6554624at2"/>
<protein>
    <recommendedName>
        <fullName evidence="4">Lipoprotein</fullName>
    </recommendedName>
</protein>
<evidence type="ECO:0008006" key="4">
    <source>
        <dbReference type="Google" id="ProtNLM"/>
    </source>
</evidence>
<dbReference type="EMBL" id="CP034873">
    <property type="protein sequence ID" value="QCI21416.1"/>
    <property type="molecule type" value="Genomic_DNA"/>
</dbReference>
<evidence type="ECO:0000313" key="2">
    <source>
        <dbReference type="EMBL" id="QCI21416.1"/>
    </source>
</evidence>
<proteinExistence type="predicted"/>
<reference evidence="2 3" key="1">
    <citation type="submission" date="2018-12" db="EMBL/GenBank/DDBJ databases">
        <authorList>
            <person name="Chong R.A."/>
        </authorList>
    </citation>
    <scope>NUCLEOTIDE SEQUENCE [LARGE SCALE GENOMIC DNA]</scope>
    <source>
        <strain evidence="2 3">Hta</strain>
    </source>
</reference>
<gene>
    <name evidence="2" type="ORF">D9V69_00460</name>
</gene>
<keyword evidence="1" id="KW-1133">Transmembrane helix</keyword>
<accession>A0A4D6XVK4</accession>
<dbReference type="Proteomes" id="UP000298773">
    <property type="component" value="Chromosome"/>
</dbReference>
<dbReference type="RefSeq" id="WP_158356387.1">
    <property type="nucleotide sequence ID" value="NZ_CP034873.1"/>
</dbReference>
<reference evidence="2 3" key="2">
    <citation type="submission" date="2019-05" db="EMBL/GenBank/DDBJ databases">
        <title>Genome evolution of the obligate endosymbiont Buchnera aphidicola.</title>
        <authorList>
            <person name="Moran N.A."/>
        </authorList>
    </citation>
    <scope>NUCLEOTIDE SEQUENCE [LARGE SCALE GENOMIC DNA]</scope>
    <source>
        <strain evidence="2 3">Hta</strain>
    </source>
</reference>
<organism evidence="2 3">
    <name type="scientific">Buchnera aphidicola</name>
    <name type="common">Hyadaphis tataricae</name>
    <dbReference type="NCBI Taxonomy" id="1241859"/>
    <lineage>
        <taxon>Bacteria</taxon>
        <taxon>Pseudomonadati</taxon>
        <taxon>Pseudomonadota</taxon>
        <taxon>Gammaproteobacteria</taxon>
        <taxon>Enterobacterales</taxon>
        <taxon>Erwiniaceae</taxon>
        <taxon>Buchnera</taxon>
    </lineage>
</organism>
<dbReference type="AlphaFoldDB" id="A0A4D6XVK4"/>
<keyword evidence="1" id="KW-0472">Membrane</keyword>
<feature type="transmembrane region" description="Helical" evidence="1">
    <location>
        <begin position="12"/>
        <end position="36"/>
    </location>
</feature>
<evidence type="ECO:0000256" key="1">
    <source>
        <dbReference type="SAM" id="Phobius"/>
    </source>
</evidence>
<keyword evidence="1" id="KW-0812">Transmembrane</keyword>
<name>A0A4D6XVK4_9GAMM</name>
<sequence length="89" mass="10620">MLKFNNIKNKKTSFMLKIIFQIFNIFLITSCTLVDIERDNDLLFHEAQKQLKKLIIPKDVFIPNMNQEYNIPSDDKDLQKNNYDIFPPI</sequence>
<evidence type="ECO:0000313" key="3">
    <source>
        <dbReference type="Proteomes" id="UP000298773"/>
    </source>
</evidence>